<name>A0A286QPK9_9CAUD</name>
<evidence type="ECO:0000313" key="1">
    <source>
        <dbReference type="EMBL" id="ARU13326.1"/>
    </source>
</evidence>
<sequence length="31" mass="3732">MDFDYIIFNSNWSTYILGKKRALALFFLCIQ</sequence>
<accession>A0A286QPK9</accession>
<dbReference type="EMBL" id="KY705258">
    <property type="protein sequence ID" value="ARU13326.1"/>
    <property type="molecule type" value="Genomic_DNA"/>
</dbReference>
<gene>
    <name evidence="1" type="ORF">P4761_33</name>
</gene>
<dbReference type="Proteomes" id="UP000223730">
    <property type="component" value="Genome"/>
</dbReference>
<reference evidence="1 2" key="1">
    <citation type="journal article" date="2017" name="Front. Microbiol.">
        <title>Global Survey and Genome Exploration of Bacteriophages Infecting the Lactic Acid Bacterium Streptococcus thermophilus.</title>
        <authorList>
            <person name="McDonnell B."/>
            <person name="Mahony J."/>
            <person name="Hanemaaijer L."/>
            <person name="Neve H."/>
            <person name="Noben J.-P."/>
            <person name="Lugli G.A."/>
            <person name="Ventura M."/>
            <person name="Kouwen T.R."/>
            <person name="van Sinderen D."/>
        </authorList>
    </citation>
    <scope>NUCLEOTIDE SEQUENCE [LARGE SCALE GENOMIC DNA]</scope>
</reference>
<evidence type="ECO:0000313" key="2">
    <source>
        <dbReference type="Proteomes" id="UP000223730"/>
    </source>
</evidence>
<keyword evidence="2" id="KW-1185">Reference proteome</keyword>
<proteinExistence type="predicted"/>
<protein>
    <submittedName>
        <fullName evidence="1">Uncharacterized protein</fullName>
    </submittedName>
</protein>
<organism evidence="1 2">
    <name type="scientific">Streptococcus phage P4761</name>
    <dbReference type="NCBI Taxonomy" id="1971417"/>
    <lineage>
        <taxon>Viruses</taxon>
        <taxon>Duplodnaviria</taxon>
        <taxon>Heunggongvirae</taxon>
        <taxon>Uroviricota</taxon>
        <taxon>Caudoviricetes</taxon>
        <taxon>Aliceevansviridae</taxon>
        <taxon>Brussowvirus</taxon>
        <taxon>Brussowvirus P4761</taxon>
    </lineage>
</organism>